<dbReference type="EMBL" id="GL379895">
    <property type="protein sequence ID" value="EGT32268.1"/>
    <property type="molecule type" value="Genomic_DNA"/>
</dbReference>
<organism evidence="5">
    <name type="scientific">Caenorhabditis brenneri</name>
    <name type="common">Nematode worm</name>
    <dbReference type="NCBI Taxonomy" id="135651"/>
    <lineage>
        <taxon>Eukaryota</taxon>
        <taxon>Metazoa</taxon>
        <taxon>Ecdysozoa</taxon>
        <taxon>Nematoda</taxon>
        <taxon>Chromadorea</taxon>
        <taxon>Rhabditida</taxon>
        <taxon>Rhabditina</taxon>
        <taxon>Rhabditomorpha</taxon>
        <taxon>Rhabditoidea</taxon>
        <taxon>Rhabditidae</taxon>
        <taxon>Peloderinae</taxon>
        <taxon>Caenorhabditis</taxon>
    </lineage>
</organism>
<dbReference type="PANTHER" id="PTHR47155:SF3">
    <property type="entry name" value="CUB-LIKE DOMAIN-CONTAINING PROTEIN"/>
    <property type="match status" value="1"/>
</dbReference>
<feature type="domain" description="DUF7592" evidence="3">
    <location>
        <begin position="167"/>
        <end position="224"/>
    </location>
</feature>
<evidence type="ECO:0000259" key="2">
    <source>
        <dbReference type="Pfam" id="PF02408"/>
    </source>
</evidence>
<sequence length="348" mass="38130">MYLIFLIFLLAIGVASVDSTGNTCTNGNTVHPPSNSQPYYWPSTWNENKTGPALGPDQSCSWAFTIPQGSYAKLVMSSKTADNVSSFQIIDMGGNLIDVNHENKEPWYFPYPKFTLIISNVATSTLGFKVTWAKYPTGISYDQGVGSDAAVVNITKNVFTAEFGSVNSVSVLAFPADLKHYTSLRSTLIFEGNDFNGPFVNNLYELYKTHKQYVSSSSMIYVVNVEARNVLDKLVLQDSGYTKPLEPYHQLLCAAGSTCTKKLEGSKTSKSGLIYFGNSNQTLVDITMDKTATLSLYYGGLGSFFLYKTYDGSSIHSQLPLTLEGGGNYPVQYIISSGKSSFTFKLSN</sequence>
<proteinExistence type="predicted"/>
<dbReference type="Pfam" id="PF02408">
    <property type="entry name" value="CUB_2"/>
    <property type="match status" value="1"/>
</dbReference>
<evidence type="ECO:0000256" key="1">
    <source>
        <dbReference type="SAM" id="SignalP"/>
    </source>
</evidence>
<dbReference type="InterPro" id="IPR003366">
    <property type="entry name" value="CUB-like_dom"/>
</dbReference>
<keyword evidence="1" id="KW-0732">Signal</keyword>
<protein>
    <submittedName>
        <fullName evidence="4">Uncharacterized protein</fullName>
    </submittedName>
</protein>
<evidence type="ECO:0000259" key="3">
    <source>
        <dbReference type="Pfam" id="PF24512"/>
    </source>
</evidence>
<dbReference type="Pfam" id="PF24512">
    <property type="entry name" value="DUF7592"/>
    <property type="match status" value="1"/>
</dbReference>
<dbReference type="HOGENOM" id="CLU_025754_1_0_1"/>
<dbReference type="eggNOG" id="ENOG502R0YW">
    <property type="taxonomic scope" value="Eukaryota"/>
</dbReference>
<dbReference type="InterPro" id="IPR056014">
    <property type="entry name" value="DUF7592"/>
</dbReference>
<dbReference type="InParanoid" id="G0NJE4"/>
<dbReference type="AlphaFoldDB" id="G0NJE4"/>
<feature type="chain" id="PRO_5003404980" evidence="1">
    <location>
        <begin position="20"/>
        <end position="348"/>
    </location>
</feature>
<evidence type="ECO:0000313" key="5">
    <source>
        <dbReference type="Proteomes" id="UP000008068"/>
    </source>
</evidence>
<gene>
    <name evidence="4" type="ORF">CAEBREN_01892</name>
</gene>
<dbReference type="FunCoup" id="G0NJE4">
    <property type="interactions" value="1994"/>
</dbReference>
<accession>G0NJE4</accession>
<evidence type="ECO:0000313" key="4">
    <source>
        <dbReference type="EMBL" id="EGT32268.1"/>
    </source>
</evidence>
<reference evidence="5" key="1">
    <citation type="submission" date="2011-07" db="EMBL/GenBank/DDBJ databases">
        <authorList>
            <consortium name="Caenorhabditis brenneri Sequencing and Analysis Consortium"/>
            <person name="Wilson R.K."/>
        </authorList>
    </citation>
    <scope>NUCLEOTIDE SEQUENCE [LARGE SCALE GENOMIC DNA]</scope>
    <source>
        <strain evidence="5">PB2801</strain>
    </source>
</reference>
<feature type="domain" description="CUB-like" evidence="2">
    <location>
        <begin position="21"/>
        <end position="136"/>
    </location>
</feature>
<name>G0NJE4_CAEBE</name>
<dbReference type="Proteomes" id="UP000008068">
    <property type="component" value="Unassembled WGS sequence"/>
</dbReference>
<keyword evidence="5" id="KW-1185">Reference proteome</keyword>
<dbReference type="OrthoDB" id="5805298at2759"/>
<dbReference type="PANTHER" id="PTHR47155">
    <property type="entry name" value="DOWNSTREAM OF DAF-16 (REGULATED BY DAF-16)-RELATED"/>
    <property type="match status" value="1"/>
</dbReference>
<feature type="signal peptide" evidence="1">
    <location>
        <begin position="1"/>
        <end position="19"/>
    </location>
</feature>